<keyword evidence="5" id="KW-0067">ATP-binding</keyword>
<dbReference type="PANTHER" id="PTHR30201">
    <property type="entry name" value="TRIPHOSPHORIBOSYL-DEPHOSPHO-COA SYNTHASE"/>
    <property type="match status" value="1"/>
</dbReference>
<dbReference type="InterPro" id="IPR002736">
    <property type="entry name" value="CitG"/>
</dbReference>
<dbReference type="PANTHER" id="PTHR30201:SF2">
    <property type="entry name" value="2-(5''-TRIPHOSPHORIBOSYL)-3'-DEPHOSPHOCOENZYME-A SYNTHASE"/>
    <property type="match status" value="1"/>
</dbReference>
<feature type="transmembrane region" description="Helical" evidence="6">
    <location>
        <begin position="112"/>
        <end position="129"/>
    </location>
</feature>
<proteinExistence type="predicted"/>
<keyword evidence="6" id="KW-1133">Transmembrane helix</keyword>
<name>A0ABY7M1G7_9MOLU</name>
<dbReference type="GO" id="GO:0016757">
    <property type="term" value="F:glycosyltransferase activity"/>
    <property type="evidence" value="ECO:0007669"/>
    <property type="project" value="UniProtKB-KW"/>
</dbReference>
<gene>
    <name evidence="7" type="ORF">O7R10_00675</name>
</gene>
<reference evidence="7" key="1">
    <citation type="submission" date="2022-12" db="EMBL/GenBank/DDBJ databases">
        <title>Genomic Characterization of Candidatus Phytoplasma sacchari in China.</title>
        <authorList>
            <person name="Zhang R.-Y."/>
        </authorList>
    </citation>
    <scope>NUCLEOTIDE SEQUENCE [LARGE SCALE GENOMIC DNA]</scope>
    <source>
        <strain evidence="7">SCWL1</strain>
    </source>
</reference>
<dbReference type="EC" id="2.4.2.52" evidence="2"/>
<keyword evidence="4" id="KW-0547">Nucleotide-binding</keyword>
<evidence type="ECO:0000313" key="7">
    <source>
        <dbReference type="EMBL" id="WBL31564.1"/>
    </source>
</evidence>
<dbReference type="Proteomes" id="UP001210120">
    <property type="component" value="Chromosome"/>
</dbReference>
<evidence type="ECO:0000256" key="4">
    <source>
        <dbReference type="ARBA" id="ARBA00022741"/>
    </source>
</evidence>
<protein>
    <recommendedName>
        <fullName evidence="2">triphosphoribosyl-dephospho-CoA synthase</fullName>
        <ecNumber evidence="2">2.4.2.52</ecNumber>
    </recommendedName>
</protein>
<sequence length="294" mass="34931">MKLFPIKNKYLFNFWQNHNKKELINIAVKMIDIELYSYPSLGLVSFQDSGCHTDMNIETFLDSKNTFYIYFSEIFILAKKDKKLNFEKLRNIGIKQEKRMFQITKNINTHKGLVFSFGIIFYIATYSLIHKISFYCWKNIIKNFVQPLNNDFLLLNKKTNGEKIFHKYQIKGARGEALKGYEIVFDKGILFIQKCLKKYPHLKEKDIYLCLLIFYLKEIDDTTLISKIGYEKTKKVKIKAHILINDLINKNFEFFKKKIIKENEYFQQQKISPGGCADLCVITLFLFFLYSFDC</sequence>
<organism evidence="7 8">
    <name type="scientific">Candidatus Phytoplasma sacchari</name>
    <dbReference type="NCBI Taxonomy" id="2609813"/>
    <lineage>
        <taxon>Bacteria</taxon>
        <taxon>Bacillati</taxon>
        <taxon>Mycoplasmatota</taxon>
        <taxon>Mollicutes</taxon>
        <taxon>Acholeplasmatales</taxon>
        <taxon>Acholeplasmataceae</taxon>
        <taxon>Candidatus Phytoplasma</taxon>
        <taxon>16SrXI (Rice yellow dwarf group)</taxon>
    </lineage>
</organism>
<keyword evidence="7" id="KW-0328">Glycosyltransferase</keyword>
<evidence type="ECO:0000256" key="6">
    <source>
        <dbReference type="SAM" id="Phobius"/>
    </source>
</evidence>
<comment type="catalytic activity">
    <reaction evidence="1">
        <text>3'-dephospho-CoA + ATP = 2'-(5''-triphospho-alpha-D-ribosyl)-3'-dephospho-CoA + adenine</text>
        <dbReference type="Rhea" id="RHEA:15117"/>
        <dbReference type="ChEBI" id="CHEBI:16708"/>
        <dbReference type="ChEBI" id="CHEBI:30616"/>
        <dbReference type="ChEBI" id="CHEBI:57328"/>
        <dbReference type="ChEBI" id="CHEBI:61378"/>
        <dbReference type="EC" id="2.4.2.52"/>
    </reaction>
</comment>
<keyword evidence="8" id="KW-1185">Reference proteome</keyword>
<evidence type="ECO:0000256" key="2">
    <source>
        <dbReference type="ARBA" id="ARBA00012074"/>
    </source>
</evidence>
<keyword evidence="3 7" id="KW-0808">Transferase</keyword>
<evidence type="ECO:0000256" key="5">
    <source>
        <dbReference type="ARBA" id="ARBA00022840"/>
    </source>
</evidence>
<dbReference type="EMBL" id="CP115156">
    <property type="protein sequence ID" value="WBL31564.1"/>
    <property type="molecule type" value="Genomic_DNA"/>
</dbReference>
<dbReference type="Pfam" id="PF01874">
    <property type="entry name" value="CitG"/>
    <property type="match status" value="1"/>
</dbReference>
<dbReference type="GO" id="GO:0046917">
    <property type="term" value="F:triphosphoribosyl-dephospho-CoA synthase activity"/>
    <property type="evidence" value="ECO:0007669"/>
    <property type="project" value="UniProtKB-EC"/>
</dbReference>
<keyword evidence="6" id="KW-0472">Membrane</keyword>
<evidence type="ECO:0000256" key="1">
    <source>
        <dbReference type="ARBA" id="ARBA00001210"/>
    </source>
</evidence>
<evidence type="ECO:0000313" key="8">
    <source>
        <dbReference type="Proteomes" id="UP001210120"/>
    </source>
</evidence>
<accession>A0ABY7M1G7</accession>
<keyword evidence="6" id="KW-0812">Transmembrane</keyword>
<dbReference type="Gene3D" id="1.10.4200.10">
    <property type="entry name" value="Triphosphoribosyl-dephospho-CoA protein"/>
    <property type="match status" value="2"/>
</dbReference>
<evidence type="ECO:0000256" key="3">
    <source>
        <dbReference type="ARBA" id="ARBA00022679"/>
    </source>
</evidence>